<evidence type="ECO:0000313" key="1">
    <source>
        <dbReference type="EMBL" id="QPX75022.1"/>
    </source>
</evidence>
<dbReference type="GeneID" id="80457010"/>
<accession>A0A7T3TKV6</accession>
<dbReference type="RefSeq" id="YP_010774109.1">
    <property type="nucleotide sequence ID" value="NC_074751.1"/>
</dbReference>
<name>A0A7T3TKV6_9CAUD</name>
<sequence length="76" mass="9171">MKKQRPARKERIRIAKFMKKELMRFGMPKRQAIGYAFICAYYAMKAVEDLPKKYQRLDVCDMQQYIQDEVSCWDAI</sequence>
<evidence type="ECO:0000313" key="2">
    <source>
        <dbReference type="Proteomes" id="UP000595249"/>
    </source>
</evidence>
<dbReference type="EMBL" id="MW021761">
    <property type="protein sequence ID" value="QPX75022.1"/>
    <property type="molecule type" value="Genomic_DNA"/>
</dbReference>
<dbReference type="Proteomes" id="UP000595249">
    <property type="component" value="Segment"/>
</dbReference>
<protein>
    <submittedName>
        <fullName evidence="1">Uncharacterized protein</fullName>
    </submittedName>
</protein>
<proteinExistence type="predicted"/>
<organism evidence="1 2">
    <name type="scientific">Serratia phage vB_SmaS_Rovert</name>
    <dbReference type="NCBI Taxonomy" id="2777363"/>
    <lineage>
        <taxon>Viruses</taxon>
        <taxon>Duplodnaviria</taxon>
        <taxon>Heunggongvirae</taxon>
        <taxon>Uroviricota</taxon>
        <taxon>Caudoviricetes</taxon>
        <taxon>Rovertvirus</taxon>
        <taxon>Rovertvirus rovert</taxon>
    </lineage>
</organism>
<dbReference type="KEGG" id="vg:80457010"/>
<reference evidence="1 2" key="1">
    <citation type="submission" date="2020-09" db="EMBL/GenBank/DDBJ databases">
        <authorList>
            <person name="Marshall N."/>
            <person name="Wilson M.E."/>
            <person name="Walker J.K."/>
            <person name="Johnson L."/>
            <person name="Sharma R."/>
            <person name="Carr E."/>
            <person name="Grose J.H."/>
        </authorList>
    </citation>
    <scope>NUCLEOTIDE SEQUENCE [LARGE SCALE GENOMIC DNA]</scope>
</reference>
<keyword evidence="2" id="KW-1185">Reference proteome</keyword>